<dbReference type="AlphaFoldDB" id="A0AAJ2VD73"/>
<organism evidence="1 2">
    <name type="scientific">Delftia acidovorans</name>
    <name type="common">Pseudomonas acidovorans</name>
    <name type="synonym">Comamonas acidovorans</name>
    <dbReference type="NCBI Taxonomy" id="80866"/>
    <lineage>
        <taxon>Bacteria</taxon>
        <taxon>Pseudomonadati</taxon>
        <taxon>Pseudomonadota</taxon>
        <taxon>Betaproteobacteria</taxon>
        <taxon>Burkholderiales</taxon>
        <taxon>Comamonadaceae</taxon>
        <taxon>Delftia</taxon>
    </lineage>
</organism>
<proteinExistence type="predicted"/>
<accession>A0AAJ2VD73</accession>
<comment type="caution">
    <text evidence="1">The sequence shown here is derived from an EMBL/GenBank/DDBJ whole genome shotgun (WGS) entry which is preliminary data.</text>
</comment>
<gene>
    <name evidence="1" type="ORF">SGN30_32365</name>
</gene>
<evidence type="ECO:0000313" key="1">
    <source>
        <dbReference type="EMBL" id="MDX4958141.1"/>
    </source>
</evidence>
<name>A0AAJ2VD73_DELAC</name>
<reference evidence="1" key="1">
    <citation type="submission" date="2023-11" db="EMBL/GenBank/DDBJ databases">
        <title>Identification and selenium tolerance of Delftia acidovorans R3-25.</title>
        <authorList>
            <person name="Zhang S."/>
            <person name="Liu Y."/>
            <person name="Guo Y."/>
        </authorList>
    </citation>
    <scope>NUCLEOTIDE SEQUENCE</scope>
    <source>
        <strain evidence="1">R3-25</strain>
    </source>
</reference>
<dbReference type="RefSeq" id="WP_139093503.1">
    <property type="nucleotide sequence ID" value="NZ_CANENH010000003.1"/>
</dbReference>
<protein>
    <submittedName>
        <fullName evidence="1">Uncharacterized protein</fullName>
    </submittedName>
</protein>
<dbReference type="EMBL" id="JAWWMZ010000026">
    <property type="protein sequence ID" value="MDX4958141.1"/>
    <property type="molecule type" value="Genomic_DNA"/>
</dbReference>
<dbReference type="Proteomes" id="UP001287445">
    <property type="component" value="Unassembled WGS sequence"/>
</dbReference>
<sequence length="83" mass="9313">MVAIAQISVDNFVIKRVAQTPLRRRMDTVTNVNSLLQQKNLYESIACEVFLRVLLQIAAKVPARVCIRLPVENVALHADREAA</sequence>
<evidence type="ECO:0000313" key="2">
    <source>
        <dbReference type="Proteomes" id="UP001287445"/>
    </source>
</evidence>
<dbReference type="GeneID" id="43131542"/>